<evidence type="ECO:0000256" key="4">
    <source>
        <dbReference type="SAM" id="MobiDB-lite"/>
    </source>
</evidence>
<dbReference type="OrthoDB" id="6232313at2759"/>
<dbReference type="GO" id="GO:0003723">
    <property type="term" value="F:RNA binding"/>
    <property type="evidence" value="ECO:0007669"/>
    <property type="project" value="UniProtKB-UniRule"/>
</dbReference>
<evidence type="ECO:0000313" key="8">
    <source>
        <dbReference type="WBParaSite" id="TASK_0000052501-mRNA-1"/>
    </source>
</evidence>
<dbReference type="InterPro" id="IPR012677">
    <property type="entry name" value="Nucleotide-bd_a/b_plait_sf"/>
</dbReference>
<evidence type="ECO:0000256" key="3">
    <source>
        <dbReference type="PROSITE-ProRule" id="PRU00176"/>
    </source>
</evidence>
<dbReference type="Gene3D" id="3.30.70.330">
    <property type="match status" value="2"/>
</dbReference>
<dbReference type="SMART" id="SM00360">
    <property type="entry name" value="RRM"/>
    <property type="match status" value="2"/>
</dbReference>
<sequence length="271" mass="30169">MASSSSGPTDLVQLMRNRMTELNDRTLVVSHLPRALQLKALIRAFKTSVNARFPTKRFRGNRKYAFLEFPSASHAKQALQESTKFKFLKRAPICELVSQKVLNGYFTDPQTYQLGDFLLNRLNISCLPRDTTIDDVQRLFPVATNVEFPTAGPGKARGCARVDFAAEKDALVAFKTKHGVLLHNVPIIVNYCVRKKAGKRNKKERADSDAKKGEKVGTSPLSGSEINRRKRSHSNHGGNGDNKKGGKIRRIHTGAVDRTTRNPGNKSVKNN</sequence>
<dbReference type="CDD" id="cd00590">
    <property type="entry name" value="RRM_SF"/>
    <property type="match status" value="2"/>
</dbReference>
<reference evidence="6 7" key="2">
    <citation type="submission" date="2018-11" db="EMBL/GenBank/DDBJ databases">
        <authorList>
            <consortium name="Pathogen Informatics"/>
        </authorList>
    </citation>
    <scope>NUCLEOTIDE SEQUENCE [LARGE SCALE GENOMIC DNA]</scope>
</reference>
<keyword evidence="2 3" id="KW-0694">RNA-binding</keyword>
<dbReference type="PROSITE" id="PS50102">
    <property type="entry name" value="RRM"/>
    <property type="match status" value="1"/>
</dbReference>
<feature type="compositionally biased region" description="Basic and acidic residues" evidence="4">
    <location>
        <begin position="204"/>
        <end position="215"/>
    </location>
</feature>
<keyword evidence="1" id="KW-0677">Repeat</keyword>
<organism evidence="8">
    <name type="scientific">Taenia asiatica</name>
    <name type="common">Asian tapeworm</name>
    <dbReference type="NCBI Taxonomy" id="60517"/>
    <lineage>
        <taxon>Eukaryota</taxon>
        <taxon>Metazoa</taxon>
        <taxon>Spiralia</taxon>
        <taxon>Lophotrochozoa</taxon>
        <taxon>Platyhelminthes</taxon>
        <taxon>Cestoda</taxon>
        <taxon>Eucestoda</taxon>
        <taxon>Cyclophyllidea</taxon>
        <taxon>Taeniidae</taxon>
        <taxon>Taenia</taxon>
    </lineage>
</organism>
<evidence type="ECO:0000256" key="2">
    <source>
        <dbReference type="ARBA" id="ARBA00022884"/>
    </source>
</evidence>
<evidence type="ECO:0000313" key="7">
    <source>
        <dbReference type="Proteomes" id="UP000282613"/>
    </source>
</evidence>
<name>A0A0R3VTG3_TAEAS</name>
<feature type="domain" description="RRM" evidence="5">
    <location>
        <begin position="120"/>
        <end position="194"/>
    </location>
</feature>
<reference evidence="8" key="1">
    <citation type="submission" date="2017-02" db="UniProtKB">
        <authorList>
            <consortium name="WormBaseParasite"/>
        </authorList>
    </citation>
    <scope>IDENTIFICATION</scope>
</reference>
<dbReference type="Proteomes" id="UP000282613">
    <property type="component" value="Unassembled WGS sequence"/>
</dbReference>
<feature type="compositionally biased region" description="Polar residues" evidence="4">
    <location>
        <begin position="261"/>
        <end position="271"/>
    </location>
</feature>
<dbReference type="AlphaFoldDB" id="A0A0R3VTG3"/>
<dbReference type="STRING" id="60517.A0A0R3VTG3"/>
<evidence type="ECO:0000259" key="5">
    <source>
        <dbReference type="PROSITE" id="PS50102"/>
    </source>
</evidence>
<evidence type="ECO:0000256" key="1">
    <source>
        <dbReference type="ARBA" id="ARBA00022737"/>
    </source>
</evidence>
<dbReference type="EMBL" id="UYRS01000070">
    <property type="protein sequence ID" value="VDK21171.1"/>
    <property type="molecule type" value="Genomic_DNA"/>
</dbReference>
<dbReference type="SUPFAM" id="SSF54928">
    <property type="entry name" value="RNA-binding domain, RBD"/>
    <property type="match status" value="1"/>
</dbReference>
<keyword evidence="7" id="KW-1185">Reference proteome</keyword>
<dbReference type="WBParaSite" id="TASK_0000052501-mRNA-1">
    <property type="protein sequence ID" value="TASK_0000052501-mRNA-1"/>
    <property type="gene ID" value="TASK_0000052501"/>
</dbReference>
<gene>
    <name evidence="6" type="ORF">TASK_LOCUS526</name>
</gene>
<dbReference type="InterPro" id="IPR000504">
    <property type="entry name" value="RRM_dom"/>
</dbReference>
<feature type="region of interest" description="Disordered" evidence="4">
    <location>
        <begin position="199"/>
        <end position="271"/>
    </location>
</feature>
<dbReference type="InterPro" id="IPR035979">
    <property type="entry name" value="RBD_domain_sf"/>
</dbReference>
<dbReference type="PANTHER" id="PTHR24012">
    <property type="entry name" value="RNA BINDING PROTEIN"/>
    <property type="match status" value="1"/>
</dbReference>
<proteinExistence type="predicted"/>
<protein>
    <submittedName>
        <fullName evidence="8">RRM domain-containing protein</fullName>
    </submittedName>
</protein>
<accession>A0A0R3VTG3</accession>
<dbReference type="Pfam" id="PF00076">
    <property type="entry name" value="RRM_1"/>
    <property type="match status" value="1"/>
</dbReference>
<evidence type="ECO:0000313" key="6">
    <source>
        <dbReference type="EMBL" id="VDK21171.1"/>
    </source>
</evidence>